<dbReference type="InterPro" id="IPR010982">
    <property type="entry name" value="Lambda_DNA-bd_dom_sf"/>
</dbReference>
<dbReference type="CDD" id="cd00093">
    <property type="entry name" value="HTH_XRE"/>
    <property type="match status" value="1"/>
</dbReference>
<dbReference type="SMART" id="SM00530">
    <property type="entry name" value="HTH_XRE"/>
    <property type="match status" value="1"/>
</dbReference>
<dbReference type="InterPro" id="IPR043917">
    <property type="entry name" value="DUF5753"/>
</dbReference>
<evidence type="ECO:0000259" key="1">
    <source>
        <dbReference type="PROSITE" id="PS50943"/>
    </source>
</evidence>
<protein>
    <submittedName>
        <fullName evidence="2">Helix-turn-helix domain-containing protein</fullName>
    </submittedName>
</protein>
<dbReference type="InterPro" id="IPR001387">
    <property type="entry name" value="Cro/C1-type_HTH"/>
</dbReference>
<evidence type="ECO:0000313" key="2">
    <source>
        <dbReference type="EMBL" id="SEC14244.1"/>
    </source>
</evidence>
<dbReference type="PROSITE" id="PS50943">
    <property type="entry name" value="HTH_CROC1"/>
    <property type="match status" value="1"/>
</dbReference>
<dbReference type="GO" id="GO:0003677">
    <property type="term" value="F:DNA binding"/>
    <property type="evidence" value="ECO:0007669"/>
    <property type="project" value="InterPro"/>
</dbReference>
<dbReference type="Proteomes" id="UP000198609">
    <property type="component" value="Unassembled WGS sequence"/>
</dbReference>
<dbReference type="Pfam" id="PF19054">
    <property type="entry name" value="DUF5753"/>
    <property type="match status" value="1"/>
</dbReference>
<reference evidence="3" key="1">
    <citation type="submission" date="2016-10" db="EMBL/GenBank/DDBJ databases">
        <authorList>
            <person name="Varghese N."/>
            <person name="Submissions S."/>
        </authorList>
    </citation>
    <scope>NUCLEOTIDE SEQUENCE [LARGE SCALE GENOMIC DNA]</scope>
    <source>
        <strain evidence="3">DSM 40318</strain>
    </source>
</reference>
<evidence type="ECO:0000313" key="3">
    <source>
        <dbReference type="Proteomes" id="UP000198609"/>
    </source>
</evidence>
<dbReference type="SUPFAM" id="SSF47413">
    <property type="entry name" value="lambda repressor-like DNA-binding domains"/>
    <property type="match status" value="1"/>
</dbReference>
<feature type="domain" description="HTH cro/C1-type" evidence="1">
    <location>
        <begin position="18"/>
        <end position="72"/>
    </location>
</feature>
<dbReference type="Gene3D" id="1.10.260.40">
    <property type="entry name" value="lambda repressor-like DNA-binding domains"/>
    <property type="match status" value="1"/>
</dbReference>
<gene>
    <name evidence="2" type="ORF">SAMN04490356_3059</name>
</gene>
<dbReference type="RefSeq" id="WP_093462808.1">
    <property type="nucleotide sequence ID" value="NZ_FNST01000002.1"/>
</dbReference>
<name>A0A1H4Q3T1_STRMJ</name>
<dbReference type="Pfam" id="PF13560">
    <property type="entry name" value="HTH_31"/>
    <property type="match status" value="1"/>
</dbReference>
<dbReference type="AlphaFoldDB" id="A0A1H4Q3T1"/>
<proteinExistence type="predicted"/>
<keyword evidence="3" id="KW-1185">Reference proteome</keyword>
<sequence length="284" mass="31544">MPPSNTPTLTQRRLGTELRKLRERAGLSSTAAAARHGINQARLSSIEAGRYPVSADRVRVFARNYACGEDDLLDALADMTGGRTRGWWDEYREHLPASFADLAELEHQAHGLRVAVVIHIPGLLQTVDHARAVIREAAPPLRAYEVEHRLSHRMKRQAILYGDNPVPYTAIIHEAALRMEFGGVETVRAQLEHLIAISEMDNVTIQVIPFGGGGTFPGAGQSLDYVIGPVPQLDTVQLDLAWGCQFIDAEAELARYRAIVQRMRTTALQPRESRDFIRGILRAM</sequence>
<organism evidence="2 3">
    <name type="scientific">Streptomyces melanosporofaciens</name>
    <dbReference type="NCBI Taxonomy" id="67327"/>
    <lineage>
        <taxon>Bacteria</taxon>
        <taxon>Bacillati</taxon>
        <taxon>Actinomycetota</taxon>
        <taxon>Actinomycetes</taxon>
        <taxon>Kitasatosporales</taxon>
        <taxon>Streptomycetaceae</taxon>
        <taxon>Streptomyces</taxon>
        <taxon>Streptomyces violaceusniger group</taxon>
    </lineage>
</organism>
<accession>A0A1H4Q3T1</accession>
<dbReference type="EMBL" id="FNST01000002">
    <property type="protein sequence ID" value="SEC14244.1"/>
    <property type="molecule type" value="Genomic_DNA"/>
</dbReference>